<accession>A0A0G4AR78</accession>
<evidence type="ECO:0000313" key="2">
    <source>
        <dbReference type="EMBL" id="AKM77765.1"/>
    </source>
</evidence>
<dbReference type="AlphaFoldDB" id="A0A0G4AR78"/>
<sequence length="317" mass="34949">MKSIKGFIQVPVVVLMAVGILAILGTSYYFVGAKNSKQEEINKKTALSTVPLNREEVSTSGAVQEIKSGEGIIKEQGTQKIIAPTKQESTNTKKADDLVKEVMSDMDKLSQLDQQIEDFGTLLRAIRTTKNNYISYAKSSAQARADLLNDFADTASDIGIKNFALSDANKFTKYIQSAQTDYNTLYEPLETEVKKQYEMTSEIKGIIDQGTTPANLSKVLSMGNEEINRFLGLVIKFNTAAQKFEQQKADSFSQSLKYIDSLVATKSIFLSVSQQLLQIEQQSQQIPAPQKATQCWSTTQYSGGIVNGTAQTSVRCE</sequence>
<protein>
    <submittedName>
        <fullName evidence="2">Uncharacterized protein</fullName>
    </submittedName>
</protein>
<dbReference type="STRING" id="1619007.UX70_C0001G0027"/>
<organism evidence="2 3">
    <name type="scientific">Candidatus Wolfebacteria bacterium GW2011_GWB1_47_1</name>
    <dbReference type="NCBI Taxonomy" id="1619007"/>
    <lineage>
        <taxon>Bacteria</taxon>
        <taxon>Candidatus Wolfeibacteriota</taxon>
    </lineage>
</organism>
<dbReference type="EMBL" id="CP011209">
    <property type="protein sequence ID" value="AKM77765.1"/>
    <property type="molecule type" value="Genomic_DNA"/>
</dbReference>
<gene>
    <name evidence="2" type="ORF">UX70_C0001G0027</name>
</gene>
<name>A0A0G4AR78_9BACT</name>
<feature type="transmembrane region" description="Helical" evidence="1">
    <location>
        <begin position="12"/>
        <end position="31"/>
    </location>
</feature>
<proteinExistence type="predicted"/>
<keyword evidence="1" id="KW-1133">Transmembrane helix</keyword>
<keyword evidence="1" id="KW-0812">Transmembrane</keyword>
<dbReference type="KEGG" id="pwo:UX70_C0001G0027"/>
<evidence type="ECO:0000256" key="1">
    <source>
        <dbReference type="SAM" id="Phobius"/>
    </source>
</evidence>
<keyword evidence="1" id="KW-0472">Membrane</keyword>
<evidence type="ECO:0000313" key="3">
    <source>
        <dbReference type="Proteomes" id="UP000035656"/>
    </source>
</evidence>
<reference evidence="2 3" key="1">
    <citation type="journal article" date="2015" name="Nature">
        <title>rRNA introns, odd ribosomes, and small enigmatic genomes across a large radiation of phyla.</title>
        <authorList>
            <person name="Brown C.T."/>
            <person name="Hug L.A."/>
            <person name="Thomas B.C."/>
            <person name="Sharon I."/>
            <person name="Castelle C.J."/>
            <person name="Singh A."/>
            <person name="Wilkins M.J."/>
            <person name="Williams K.H."/>
            <person name="Banfield J.F."/>
        </authorList>
    </citation>
    <scope>NUCLEOTIDE SEQUENCE [LARGE SCALE GENOMIC DNA]</scope>
</reference>
<dbReference type="Proteomes" id="UP000035656">
    <property type="component" value="Chromosome"/>
</dbReference>